<evidence type="ECO:0000256" key="1">
    <source>
        <dbReference type="SAM" id="MobiDB-lite"/>
    </source>
</evidence>
<proteinExistence type="predicted"/>
<feature type="region of interest" description="Disordered" evidence="1">
    <location>
        <begin position="1"/>
        <end position="49"/>
    </location>
</feature>
<dbReference type="EMBL" id="BGPR01011326">
    <property type="protein sequence ID" value="GBN50749.1"/>
    <property type="molecule type" value="Genomic_DNA"/>
</dbReference>
<comment type="caution">
    <text evidence="2">The sequence shown here is derived from an EMBL/GenBank/DDBJ whole genome shotgun (WGS) entry which is preliminary data.</text>
</comment>
<dbReference type="Proteomes" id="UP000499080">
    <property type="component" value="Unassembled WGS sequence"/>
</dbReference>
<evidence type="ECO:0000313" key="2">
    <source>
        <dbReference type="EMBL" id="GBN50749.1"/>
    </source>
</evidence>
<gene>
    <name evidence="2" type="ORF">AVEN_31439_1</name>
</gene>
<protein>
    <submittedName>
        <fullName evidence="2">Uncharacterized protein</fullName>
    </submittedName>
</protein>
<keyword evidence="3" id="KW-1185">Reference proteome</keyword>
<evidence type="ECO:0000313" key="3">
    <source>
        <dbReference type="Proteomes" id="UP000499080"/>
    </source>
</evidence>
<accession>A0A4Y2PI09</accession>
<sequence>MFLRSSSCDPSAKARPLVGAAGRRPRVLDGGQPLGHHLLVQGRRPPGRRRLRPQHFVRHHPLHHELADPHPRQRLLALHPTQLHLRRVQSTRAVGRHATAPRRWVNRFPLSS</sequence>
<reference evidence="2 3" key="1">
    <citation type="journal article" date="2019" name="Sci. Rep.">
        <title>Orb-weaving spider Araneus ventricosus genome elucidates the spidroin gene catalogue.</title>
        <authorList>
            <person name="Kono N."/>
            <person name="Nakamura H."/>
            <person name="Ohtoshi R."/>
            <person name="Moran D.A.P."/>
            <person name="Shinohara A."/>
            <person name="Yoshida Y."/>
            <person name="Fujiwara M."/>
            <person name="Mori M."/>
            <person name="Tomita M."/>
            <person name="Arakawa K."/>
        </authorList>
    </citation>
    <scope>NUCLEOTIDE SEQUENCE [LARGE SCALE GENOMIC DNA]</scope>
</reference>
<dbReference type="AlphaFoldDB" id="A0A4Y2PI09"/>
<name>A0A4Y2PI09_ARAVE</name>
<organism evidence="2 3">
    <name type="scientific">Araneus ventricosus</name>
    <name type="common">Orbweaver spider</name>
    <name type="synonym">Epeira ventricosa</name>
    <dbReference type="NCBI Taxonomy" id="182803"/>
    <lineage>
        <taxon>Eukaryota</taxon>
        <taxon>Metazoa</taxon>
        <taxon>Ecdysozoa</taxon>
        <taxon>Arthropoda</taxon>
        <taxon>Chelicerata</taxon>
        <taxon>Arachnida</taxon>
        <taxon>Araneae</taxon>
        <taxon>Araneomorphae</taxon>
        <taxon>Entelegynae</taxon>
        <taxon>Araneoidea</taxon>
        <taxon>Araneidae</taxon>
        <taxon>Araneus</taxon>
    </lineage>
</organism>